<evidence type="ECO:0000256" key="4">
    <source>
        <dbReference type="ARBA" id="ARBA00022989"/>
    </source>
</evidence>
<comment type="function">
    <text evidence="7">A core subunit of photosystem II (PSII), probably helps stabilize the reaction center.</text>
</comment>
<evidence type="ECO:0000313" key="8">
    <source>
        <dbReference type="EMBL" id="AIT95377.1"/>
    </source>
</evidence>
<accession>A0A097KQD3</accession>
<dbReference type="GO" id="GO:0009523">
    <property type="term" value="C:photosystem II"/>
    <property type="evidence" value="ECO:0007669"/>
    <property type="project" value="UniProtKB-KW"/>
</dbReference>
<evidence type="ECO:0000256" key="7">
    <source>
        <dbReference type="HAMAP-Rule" id="MF_01329"/>
    </source>
</evidence>
<comment type="subunit">
    <text evidence="7">PSII is composed of 1 copy each of membrane proteins PsbA, PsbB, PsbC, PsbD, PsbE, PsbF, PsbH, PsbI, PsbJ, PsbK, PsbL, PsbM, PsbT, PsbX, PsbY, PsbZ, Psb30/Ycf12, peripheral proteins of the oxygen-evolving complex and a large number of cofactors. It forms dimeric complexes.</text>
</comment>
<organism evidence="8">
    <name type="scientific">Botryococcus braunii</name>
    <name type="common">Green alga</name>
    <dbReference type="NCBI Taxonomy" id="38881"/>
    <lineage>
        <taxon>Eukaryota</taxon>
        <taxon>Viridiplantae</taxon>
        <taxon>Chlorophyta</taxon>
        <taxon>core chlorophytes</taxon>
        <taxon>Trebouxiophyceae</taxon>
        <taxon>Trebouxiophyceae incertae sedis</taxon>
        <taxon>Elliptochloris clade</taxon>
        <taxon>Botryococcus</taxon>
    </lineage>
</organism>
<evidence type="ECO:0000256" key="1">
    <source>
        <dbReference type="ARBA" id="ARBA00004167"/>
    </source>
</evidence>
<comment type="subcellular location">
    <subcellularLocation>
        <location evidence="1">Membrane</location>
        <topology evidence="1">Single-pass membrane protein</topology>
    </subcellularLocation>
    <subcellularLocation>
        <location evidence="7">Plastid</location>
        <location evidence="7">Chloroplast thylakoid membrane</location>
        <topology evidence="7">Single-pass membrane protein</topology>
    </subcellularLocation>
</comment>
<evidence type="ECO:0000256" key="6">
    <source>
        <dbReference type="ARBA" id="ARBA00023276"/>
    </source>
</evidence>
<comment type="similarity">
    <text evidence="7">Belongs to the Psb30/Ycf12 family.</text>
</comment>
<dbReference type="NCBIfam" id="NF010239">
    <property type="entry name" value="PRK13686.1"/>
    <property type="match status" value="1"/>
</dbReference>
<feature type="transmembrane region" description="Helical" evidence="7">
    <location>
        <begin position="6"/>
        <end position="27"/>
    </location>
</feature>
<dbReference type="EMBL" id="KM462884">
    <property type="protein sequence ID" value="AIT95377.1"/>
    <property type="molecule type" value="Genomic_DNA"/>
</dbReference>
<keyword evidence="7" id="KW-0793">Thylakoid</keyword>
<dbReference type="GeneID" id="22160840"/>
<evidence type="ECO:0000256" key="3">
    <source>
        <dbReference type="ARBA" id="ARBA00022692"/>
    </source>
</evidence>
<reference evidence="8" key="1">
    <citation type="journal article" date="2014" name="BMC Evol. Biol.">
        <title>Chloroplast phylogenomic analysis resolves deep-level relationships within the green algal class Trebouxiophyceae.</title>
        <authorList>
            <person name="Lemieux C."/>
            <person name="Otis C."/>
            <person name="Turmel M."/>
        </authorList>
    </citation>
    <scope>NUCLEOTIDE SEQUENCE</scope>
</reference>
<dbReference type="AlphaFoldDB" id="A0A097KQD3"/>
<proteinExistence type="inferred from homology"/>
<dbReference type="HAMAP" id="MF_01329">
    <property type="entry name" value="PSII_Psb30_Ycf12"/>
    <property type="match status" value="1"/>
</dbReference>
<keyword evidence="2 7" id="KW-0602">Photosynthesis</keyword>
<evidence type="ECO:0000256" key="5">
    <source>
        <dbReference type="ARBA" id="ARBA00023136"/>
    </source>
</evidence>
<evidence type="ECO:0000256" key="2">
    <source>
        <dbReference type="ARBA" id="ARBA00022531"/>
    </source>
</evidence>
<keyword evidence="8" id="KW-0934">Plastid</keyword>
<name>A0A097KQD3_BOTBR</name>
<sequence length="33" mass="3545">MNLEVLFQLTALFFILAAGPLVIVLLASRSGNL</sequence>
<keyword evidence="6 7" id="KW-0604">Photosystem II</keyword>
<dbReference type="GO" id="GO:0015979">
    <property type="term" value="P:photosynthesis"/>
    <property type="evidence" value="ECO:0007669"/>
    <property type="project" value="UniProtKB-KW"/>
</dbReference>
<keyword evidence="4 7" id="KW-1133">Transmembrane helix</keyword>
<dbReference type="GO" id="GO:0009535">
    <property type="term" value="C:chloroplast thylakoid membrane"/>
    <property type="evidence" value="ECO:0007669"/>
    <property type="project" value="UniProtKB-SubCell"/>
</dbReference>
<keyword evidence="5 7" id="KW-0472">Membrane</keyword>
<dbReference type="RefSeq" id="YP_009106511.1">
    <property type="nucleotide sequence ID" value="NC_025545.1"/>
</dbReference>
<dbReference type="InterPro" id="IPR010284">
    <property type="entry name" value="PSII_Ycf12_core-subunit"/>
</dbReference>
<gene>
    <name evidence="7 8" type="primary">ycf12</name>
    <name evidence="7" type="synonym">psb30</name>
</gene>
<keyword evidence="3 7" id="KW-0812">Transmembrane</keyword>
<geneLocation type="chloroplast" evidence="8"/>
<keyword evidence="8" id="KW-0150">Chloroplast</keyword>
<protein>
    <recommendedName>
        <fullName evidence="7">Photosystem II reaction center protein Psb30</fullName>
    </recommendedName>
    <alternativeName>
        <fullName evidence="7">Photosystem II reaction center protein Ycf12</fullName>
    </alternativeName>
</protein>
<dbReference type="Pfam" id="PF05969">
    <property type="entry name" value="PSII_Ycf12"/>
    <property type="match status" value="1"/>
</dbReference>